<evidence type="ECO:0000256" key="7">
    <source>
        <dbReference type="ARBA" id="ARBA00023242"/>
    </source>
</evidence>
<evidence type="ECO:0000256" key="1">
    <source>
        <dbReference type="ARBA" id="ARBA00004123"/>
    </source>
</evidence>
<feature type="region of interest" description="Disordered" evidence="8">
    <location>
        <begin position="11"/>
        <end position="34"/>
    </location>
</feature>
<feature type="region of interest" description="Disordered" evidence="8">
    <location>
        <begin position="1913"/>
        <end position="1936"/>
    </location>
</feature>
<evidence type="ECO:0000256" key="3">
    <source>
        <dbReference type="ARBA" id="ARBA00022491"/>
    </source>
</evidence>
<feature type="region of interest" description="Disordered" evidence="8">
    <location>
        <begin position="1707"/>
        <end position="1789"/>
    </location>
</feature>
<dbReference type="Ensembl" id="ENSPCLT00000009703.1">
    <property type="protein sequence ID" value="ENSPCLP00000007051.1"/>
    <property type="gene ID" value="ENSPCLG00000005851.1"/>
</dbReference>
<dbReference type="InterPro" id="IPR019035">
    <property type="entry name" value="Mediator_Med12"/>
</dbReference>
<dbReference type="GO" id="GO:0045944">
    <property type="term" value="P:positive regulation of transcription by RNA polymerase II"/>
    <property type="evidence" value="ECO:0007669"/>
    <property type="project" value="TreeGrafter"/>
</dbReference>
<dbReference type="Pfam" id="PF09497">
    <property type="entry name" value="Med12"/>
    <property type="match status" value="1"/>
</dbReference>
<evidence type="ECO:0000256" key="4">
    <source>
        <dbReference type="ARBA" id="ARBA00023015"/>
    </source>
</evidence>
<evidence type="ECO:0000313" key="11">
    <source>
        <dbReference type="Proteomes" id="UP000472261"/>
    </source>
</evidence>
<evidence type="ECO:0000256" key="6">
    <source>
        <dbReference type="ARBA" id="ARBA00023163"/>
    </source>
</evidence>
<keyword evidence="5" id="KW-0010">Activator</keyword>
<reference evidence="10" key="1">
    <citation type="submission" date="2025-08" db="UniProtKB">
        <authorList>
            <consortium name="Ensembl"/>
        </authorList>
    </citation>
    <scope>IDENTIFICATION</scope>
</reference>
<evidence type="ECO:0000256" key="5">
    <source>
        <dbReference type="ARBA" id="ARBA00023159"/>
    </source>
</evidence>
<protein>
    <submittedName>
        <fullName evidence="10">Mediator complex subunit 12</fullName>
    </submittedName>
</protein>
<sequence>MAAFGVLSYEHRPLKRPRLGPPDVYPQDPKQKEDELTALNVKQGFNNQPAVSGDEHGSAKNVNFNPAKISSNFSSIIAEKLRCNTLPDTGRRKPQVNQKDNFWLVTARSQSAINNWFTDLAGTKPLTHLAKKVPIFSKKEEVFGYLAKYTVPVMRAAWLIKMTCAYYAAITETKVKKRHVIDPFIEWTQIITKYLSEQLQKIAEFYRQLPGQSCGSPAGPMPQEVEQALKQWDYNEKLAMFMFQDGMLDRHEFLTWVLECFEKIRSGEDEFLKMLLPLLLRYSGEFVQSAYLSRRLAYFCTRRLAMQLDGAGGHPPHILSTQTGNTLPSTPTPQPAAGNPPPSPFSDLLLCPQHRPVVYGLSCILQSIILCCPSALVWHYSLTDSRIKTGSPLDHLPIAPSNLPMPGGNSAFTQQVRAKLREIEQQIKERGQAVEVRWSFDKCQETTAGFTIGRVLHTLEVLDSHSFERSDFSNSLDSLYNRIFGLGPTKDSHEISPDDDAVVALLCEWAVSYKRSGRHRAMVVAKLLEKRQAEIEAERCGDSEVVDEKGSISSGSLSAASAPVFQDVLMQFLDTQAPMLTDPGKENEKVEFFNLVLLFCELIRHDVFSHNIYMCTLISRGDLAMDSHGPRPPSPFDDPAEEHDRKETEGNSGIKLEMFSPPMHCESKASPSPEKPDPEKEAKPLLKDKSAEGMLASLYDQPRHIQYATHFPIPQEESCSHECNQRLVVLFGVGKQRDDARHTIKKITKDILKVLNRKSTAETGGEEGQKRKKSKPEAFPTAEDIFAKFQHLSHFDQHQVTSQVSRNVLEQITSFALGMSYHLPLVQHVQFIFDLMEYSLNISGLIDFAIQLLNELSVVEAELLLKSSDLVGSYTTSLCLCIVAVLRHYHSCLILNQDQMAQVFEGLCGVVKHGMNRSDGSSAERCILAYLYDLYTSCSHLKSKFGELFSDFCSKVKNTIYCNVEPSDSNMLWEPEFMIDTIENPSAHNFTYTNLGKSLNENPANRYSFVCNALMHVCVGHHDPDRVNDIAILCAELTGYCKSLSAEWLGVLKALCCSSNNGTCGFNDLLCNVDVSDLSFHDSLATFVAILIARQCLLLEDLIRCAAIPSLLNAACSEQDSEPGARLTCRILLHLFKTPQLNPCQQDGNKPTVGIRSSCDRHLLAASQNRIVDGAVFAVLKAVFVLGVYLNVLGRLWKAVFFLQRVNVLALGTRKAGGRVVTVETASLDIYAKYVLRSICQQEWVGERCLKSLCEDSNDLQDPVLSSTQAQRLMQLICYPHRLLDNEEGENPQRQRIKRILQNLDQWTMRQSSLELQLMIKQTANNVSFCTEMNSLLENIAKATIEVFQQSAETSSASSAGNGVNNISSSASATPVESQTGFLVFCYHSSLERSGVWLVAPLIAKLPTSVQGHVLKAAGEELEKGQHLGSSSRKERDRQKQKSMSLLSQQPFLSLVLTCLKGQDEQREGLLTSLYSQVQQIVTNWREDQYQDDCKAKQLMHEALKLRLNLVGGMFDTVQRSTQQTTEWAVLLLDIISSGTVDMQSNNELFTTVLDMLSVLINGTLAADMSSISQGSMEENKRAYMNLVKKLRKELGDRQSDSLEKVRQLLPLPKQTRDVITCEPQGSLIDTKGNKIAGFDSIFKKEGLQVSTKQKISPWDLFEGLKHSAPLSWGWFGTVRVDRRVSRFEEQQRLLLYHTHLKPKPRSYYLEPLPLPPEEEEPPTPVALEPEKKAVEPSKADKTSSNPATSTEERKKKQSKTKKRNQSASKSEQHMTIQSVPIPLTGGPRLDTSYRPVRMPLGKLVQSRPPYSGVLPSGMGSMMGIDPSYKPAVYRQQPPVSQGQILRQQLQAKLVRQSCALGRPHSTPDSPILSPFLPWRRVPHICSSGQLWFVFVLLQGYTPYVSHIGLQQHPSQSGTMVPPTYSGQPYQNSHPSSNPALVDPVRQMQQRPSGYVHQQAPGYGHTLGNTQRYFPHYWMLISCISSRVSLLCSDSPSSNLQILPDQQQQQYLRQQQQQQQQIGLPNTAYLSTVLCSAPLCPEGCQLSWGLSVIIC</sequence>
<feature type="region of interest" description="Disordered" evidence="8">
    <location>
        <begin position="321"/>
        <end position="341"/>
    </location>
</feature>
<reference evidence="10" key="2">
    <citation type="submission" date="2025-09" db="UniProtKB">
        <authorList>
            <consortium name="Ensembl"/>
        </authorList>
    </citation>
    <scope>IDENTIFICATION</scope>
</reference>
<feature type="compositionally biased region" description="Basic and acidic residues" evidence="8">
    <location>
        <begin position="1424"/>
        <end position="1440"/>
    </location>
</feature>
<feature type="region of interest" description="Disordered" evidence="8">
    <location>
        <begin position="1424"/>
        <end position="1445"/>
    </location>
</feature>
<feature type="compositionally biased region" description="Pro residues" evidence="8">
    <location>
        <begin position="330"/>
        <end position="341"/>
    </location>
</feature>
<dbReference type="Pfam" id="PF12144">
    <property type="entry name" value="Med12-PQL"/>
    <property type="match status" value="1"/>
</dbReference>
<comment type="similarity">
    <text evidence="2">Belongs to the Mediator complex subunit 12 family.</text>
</comment>
<dbReference type="GO" id="GO:0008013">
    <property type="term" value="F:beta-catenin binding"/>
    <property type="evidence" value="ECO:0007669"/>
    <property type="project" value="InterPro"/>
</dbReference>
<dbReference type="SMART" id="SM01281">
    <property type="entry name" value="Med12"/>
    <property type="match status" value="1"/>
</dbReference>
<dbReference type="Pfam" id="PF12145">
    <property type="entry name" value="Med12-LCEWAV"/>
    <property type="match status" value="1"/>
</dbReference>
<evidence type="ECO:0000256" key="2">
    <source>
        <dbReference type="ARBA" id="ARBA00010289"/>
    </source>
</evidence>
<feature type="compositionally biased region" description="Polar residues" evidence="8">
    <location>
        <begin position="1768"/>
        <end position="1779"/>
    </location>
</feature>
<evidence type="ECO:0000259" key="9">
    <source>
        <dbReference type="SMART" id="SM01281"/>
    </source>
</evidence>
<evidence type="ECO:0000313" key="10">
    <source>
        <dbReference type="Ensembl" id="ENSPCLP00000007051.1"/>
    </source>
</evidence>
<proteinExistence type="inferred from homology"/>
<keyword evidence="6" id="KW-0804">Transcription</keyword>
<comment type="subcellular location">
    <subcellularLocation>
        <location evidence="1">Nucleus</location>
    </subcellularLocation>
</comment>
<dbReference type="Proteomes" id="UP000472261">
    <property type="component" value="Unplaced"/>
</dbReference>
<dbReference type="GO" id="GO:0003713">
    <property type="term" value="F:transcription coactivator activity"/>
    <property type="evidence" value="ECO:0007669"/>
    <property type="project" value="TreeGrafter"/>
</dbReference>
<dbReference type="GO" id="GO:0016592">
    <property type="term" value="C:mediator complex"/>
    <property type="evidence" value="ECO:0007669"/>
    <property type="project" value="InterPro"/>
</dbReference>
<feature type="domain" description="Mediator complex subunit Med12" evidence="9">
    <location>
        <begin position="101"/>
        <end position="161"/>
    </location>
</feature>
<dbReference type="InterPro" id="IPR051647">
    <property type="entry name" value="Mediator_comp_sub12"/>
</dbReference>
<feature type="compositionally biased region" description="Basic and acidic residues" evidence="8">
    <location>
        <begin position="1729"/>
        <end position="1742"/>
    </location>
</feature>
<dbReference type="PANTHER" id="PTHR46007">
    <property type="entry name" value="MEDIATOR OF RNA POLYMERASE II TRANSCRIPTION SUBUNIT 12"/>
    <property type="match status" value="1"/>
</dbReference>
<keyword evidence="3" id="KW-0678">Repressor</keyword>
<feature type="region of interest" description="Disordered" evidence="8">
    <location>
        <begin position="626"/>
        <end position="682"/>
    </location>
</feature>
<feature type="compositionally biased region" description="Basic residues" evidence="8">
    <location>
        <begin position="1756"/>
        <end position="1765"/>
    </location>
</feature>
<dbReference type="InterPro" id="IPR021990">
    <property type="entry name" value="Mediator_Med12_LCEWAV"/>
</dbReference>
<dbReference type="InterPro" id="IPR021989">
    <property type="entry name" value="Mediator_Med12_catenin-bd"/>
</dbReference>
<organism evidence="10 11">
    <name type="scientific">Phasianus colchicus</name>
    <name type="common">Common pheasant</name>
    <dbReference type="NCBI Taxonomy" id="9054"/>
    <lineage>
        <taxon>Eukaryota</taxon>
        <taxon>Metazoa</taxon>
        <taxon>Chordata</taxon>
        <taxon>Craniata</taxon>
        <taxon>Vertebrata</taxon>
        <taxon>Euteleostomi</taxon>
        <taxon>Archelosauria</taxon>
        <taxon>Archosauria</taxon>
        <taxon>Dinosauria</taxon>
        <taxon>Saurischia</taxon>
        <taxon>Theropoda</taxon>
        <taxon>Coelurosauria</taxon>
        <taxon>Aves</taxon>
        <taxon>Neognathae</taxon>
        <taxon>Galloanserae</taxon>
        <taxon>Galliformes</taxon>
        <taxon>Phasianidae</taxon>
        <taxon>Phasianinae</taxon>
        <taxon>Phasianus</taxon>
    </lineage>
</organism>
<keyword evidence="11" id="KW-1185">Reference proteome</keyword>
<keyword evidence="4" id="KW-0805">Transcription regulation</keyword>
<keyword evidence="7" id="KW-0539">Nucleus</keyword>
<dbReference type="PANTHER" id="PTHR46007:SF2">
    <property type="entry name" value="MEDIATOR OF RNA POLYMERASE II TRANSCRIPTION SUBUNIT 12"/>
    <property type="match status" value="1"/>
</dbReference>
<name>A0A669PZ82_PHACC</name>
<accession>A0A669PZ82</accession>
<evidence type="ECO:0000256" key="8">
    <source>
        <dbReference type="SAM" id="MobiDB-lite"/>
    </source>
</evidence>